<dbReference type="PIRSF" id="PIRSF037227">
    <property type="entry name" value="Aminobenzoyl-glu_utiliz_pB"/>
    <property type="match status" value="1"/>
</dbReference>
<dbReference type="SUPFAM" id="SSF55031">
    <property type="entry name" value="Bacterial exopeptidase dimerisation domain"/>
    <property type="match status" value="1"/>
</dbReference>
<dbReference type="AlphaFoldDB" id="A0A4Q8QD43"/>
<dbReference type="Proteomes" id="UP000291981">
    <property type="component" value="Unassembled WGS sequence"/>
</dbReference>
<sequence length="475" mass="51210">MKKSILLTLVTSFIVSTSFSQKNKDAVLQDLDQKSQMYSDIALQIWDWAEMGYLEEKSTALLQKTLSDEGFSIKKGVAGIPTAFIAEYGSGYPVIAILGEYDALPGLSQQAVTEKKSANKEAGHACGHHLFGTASSAAAIAAKNWLKETNTPGTIRFYGCPAEEGGSGKVYMVREGLFNDVDVALHWHPGAQNGASAGAALANKSAKFRFYGTSAHAAGAPDRGRSALDGVEAMNMMVNMMREHIPQEARIHYVITDGGKAPNVVPNFAEVYYYARHNKRDVVIDIFDRIVKAAEGAATGTGTTMDYEMIGGTHELLPNLTLQKLMHDNLSAVGGINYSETETEFAQKISSSLGYAALDVDSATKVQPYKEVARAYGSTDVGDVSFAVPTVGMRAATWVPGTPAHSWQAVAAGGTSIGTKGMMVAAKALTLTTLNLFENPEIIKKAKIEFEERRGKDFQYIPLLGDRPPALDYRK</sequence>
<dbReference type="FunFam" id="3.30.70.360:FF:000004">
    <property type="entry name" value="Peptidase M20 domain-containing protein 2"/>
    <property type="match status" value="1"/>
</dbReference>
<dbReference type="PANTHER" id="PTHR30575:SF0">
    <property type="entry name" value="XAA-ARG DIPEPTIDASE"/>
    <property type="match status" value="1"/>
</dbReference>
<dbReference type="GO" id="GO:0046657">
    <property type="term" value="P:folic acid catabolic process"/>
    <property type="evidence" value="ECO:0007669"/>
    <property type="project" value="TreeGrafter"/>
</dbReference>
<dbReference type="InterPro" id="IPR011650">
    <property type="entry name" value="Peptidase_M20_dimer"/>
</dbReference>
<dbReference type="RefSeq" id="WP_130608006.1">
    <property type="nucleotide sequence ID" value="NZ_SGIU01000001.1"/>
</dbReference>
<dbReference type="NCBIfam" id="TIGR01891">
    <property type="entry name" value="amidohydrolases"/>
    <property type="match status" value="1"/>
</dbReference>
<dbReference type="SUPFAM" id="SSF53187">
    <property type="entry name" value="Zn-dependent exopeptidases"/>
    <property type="match status" value="1"/>
</dbReference>
<dbReference type="Gene3D" id="3.30.70.360">
    <property type="match status" value="1"/>
</dbReference>
<dbReference type="GO" id="GO:0005737">
    <property type="term" value="C:cytoplasm"/>
    <property type="evidence" value="ECO:0007669"/>
    <property type="project" value="TreeGrafter"/>
</dbReference>
<reference evidence="3 4" key="1">
    <citation type="submission" date="2019-02" db="EMBL/GenBank/DDBJ databases">
        <title>Draft genome sequence of Muricauda sp. 176CP4-71.</title>
        <authorList>
            <person name="Park J.-S."/>
        </authorList>
    </citation>
    <scope>NUCLEOTIDE SEQUENCE [LARGE SCALE GENOMIC DNA]</scope>
    <source>
        <strain evidence="3 4">176CP4-71</strain>
    </source>
</reference>
<evidence type="ECO:0000256" key="1">
    <source>
        <dbReference type="ARBA" id="ARBA00022801"/>
    </source>
</evidence>
<dbReference type="Gene3D" id="3.40.630.10">
    <property type="entry name" value="Zn peptidases"/>
    <property type="match status" value="1"/>
</dbReference>
<protein>
    <submittedName>
        <fullName evidence="3">Amidohydrolase</fullName>
    </submittedName>
</protein>
<dbReference type="Pfam" id="PF01546">
    <property type="entry name" value="Peptidase_M20"/>
    <property type="match status" value="1"/>
</dbReference>
<dbReference type="InterPro" id="IPR036264">
    <property type="entry name" value="Bact_exopeptidase_dim_dom"/>
</dbReference>
<dbReference type="GO" id="GO:0071713">
    <property type="term" value="F:para-aminobenzoyl-glutamate hydrolase activity"/>
    <property type="evidence" value="ECO:0007669"/>
    <property type="project" value="TreeGrafter"/>
</dbReference>
<gene>
    <name evidence="3" type="ORF">EW142_00255</name>
</gene>
<dbReference type="OrthoDB" id="9781032at2"/>
<evidence type="ECO:0000259" key="2">
    <source>
        <dbReference type="Pfam" id="PF07687"/>
    </source>
</evidence>
<name>A0A4Q8QD43_9FLAO</name>
<comment type="caution">
    <text evidence="3">The sequence shown here is derived from an EMBL/GenBank/DDBJ whole genome shotgun (WGS) entry which is preliminary data.</text>
</comment>
<dbReference type="InterPro" id="IPR002933">
    <property type="entry name" value="Peptidase_M20"/>
</dbReference>
<dbReference type="Pfam" id="PF07687">
    <property type="entry name" value="M20_dimer"/>
    <property type="match status" value="1"/>
</dbReference>
<dbReference type="InterPro" id="IPR017439">
    <property type="entry name" value="Amidohydrolase"/>
</dbReference>
<dbReference type="PANTHER" id="PTHR30575">
    <property type="entry name" value="PEPTIDASE M20"/>
    <property type="match status" value="1"/>
</dbReference>
<organism evidence="3 4">
    <name type="scientific">Flagellimonas allohymeniacidonis</name>
    <dbReference type="NCBI Taxonomy" id="2517819"/>
    <lineage>
        <taxon>Bacteria</taxon>
        <taxon>Pseudomonadati</taxon>
        <taxon>Bacteroidota</taxon>
        <taxon>Flavobacteriia</taxon>
        <taxon>Flavobacteriales</taxon>
        <taxon>Flavobacteriaceae</taxon>
        <taxon>Flagellimonas</taxon>
    </lineage>
</organism>
<proteinExistence type="predicted"/>
<keyword evidence="1 3" id="KW-0378">Hydrolase</keyword>
<keyword evidence="4" id="KW-1185">Reference proteome</keyword>
<dbReference type="GO" id="GO:0016805">
    <property type="term" value="F:dipeptidase activity"/>
    <property type="evidence" value="ECO:0007669"/>
    <property type="project" value="TreeGrafter"/>
</dbReference>
<dbReference type="InterPro" id="IPR052030">
    <property type="entry name" value="Peptidase_M20/M20A_hydrolases"/>
</dbReference>
<evidence type="ECO:0000313" key="3">
    <source>
        <dbReference type="EMBL" id="TAI48281.1"/>
    </source>
</evidence>
<feature type="domain" description="Peptidase M20 dimerisation" evidence="2">
    <location>
        <begin position="204"/>
        <end position="295"/>
    </location>
</feature>
<accession>A0A4Q8QD43</accession>
<evidence type="ECO:0000313" key="4">
    <source>
        <dbReference type="Proteomes" id="UP000291981"/>
    </source>
</evidence>
<dbReference type="EMBL" id="SGIU01000001">
    <property type="protein sequence ID" value="TAI48281.1"/>
    <property type="molecule type" value="Genomic_DNA"/>
</dbReference>
<dbReference type="InterPro" id="IPR017145">
    <property type="entry name" value="Aminobenzoyl-glu_utiliz_pB"/>
</dbReference>